<sequence length="96" mass="9406">MIDSIGPKATGRPEAGRTGGVQRGSAGGKVAAVPAVGGAEEAPAPANPAKEMAATGAPIDHARVQEVRAAIANGAYALEVKAIAAKMIALDLPPRG</sequence>
<proteinExistence type="predicted"/>
<feature type="compositionally biased region" description="Low complexity" evidence="1">
    <location>
        <begin position="28"/>
        <end position="54"/>
    </location>
</feature>
<dbReference type="OrthoDB" id="7584867at2"/>
<name>A0A239HU02_9SPHN</name>
<organism evidence="3 4">
    <name type="scientific">Edaphosphingomonas laterariae</name>
    <dbReference type="NCBI Taxonomy" id="861865"/>
    <lineage>
        <taxon>Bacteria</taxon>
        <taxon>Pseudomonadati</taxon>
        <taxon>Pseudomonadota</taxon>
        <taxon>Alphaproteobacteria</taxon>
        <taxon>Sphingomonadales</taxon>
        <taxon>Rhizorhabdaceae</taxon>
        <taxon>Edaphosphingomonas</taxon>
    </lineage>
</organism>
<dbReference type="Proteomes" id="UP000198281">
    <property type="component" value="Unassembled WGS sequence"/>
</dbReference>
<evidence type="ECO:0000313" key="3">
    <source>
        <dbReference type="EMBL" id="SNS84578.1"/>
    </source>
</evidence>
<dbReference type="SUPFAM" id="SSF101498">
    <property type="entry name" value="Anti-sigma factor FlgM"/>
    <property type="match status" value="1"/>
</dbReference>
<evidence type="ECO:0000259" key="2">
    <source>
        <dbReference type="Pfam" id="PF04316"/>
    </source>
</evidence>
<reference evidence="4" key="1">
    <citation type="submission" date="2017-06" db="EMBL/GenBank/DDBJ databases">
        <authorList>
            <person name="Varghese N."/>
            <person name="Submissions S."/>
        </authorList>
    </citation>
    <scope>NUCLEOTIDE SEQUENCE [LARGE SCALE GENOMIC DNA]</scope>
    <source>
        <strain evidence="4">LNB2</strain>
    </source>
</reference>
<dbReference type="EMBL" id="FZOS01000019">
    <property type="protein sequence ID" value="SNS84578.1"/>
    <property type="molecule type" value="Genomic_DNA"/>
</dbReference>
<dbReference type="InterPro" id="IPR035890">
    <property type="entry name" value="Anti-sigma-28_factor_FlgM_sf"/>
</dbReference>
<feature type="domain" description="Anti-sigma-28 factor FlgM C-terminal" evidence="2">
    <location>
        <begin position="50"/>
        <end position="88"/>
    </location>
</feature>
<dbReference type="InterPro" id="IPR031316">
    <property type="entry name" value="FlgM_C"/>
</dbReference>
<dbReference type="RefSeq" id="WP_089220457.1">
    <property type="nucleotide sequence ID" value="NZ_FZOS01000019.1"/>
</dbReference>
<evidence type="ECO:0000256" key="1">
    <source>
        <dbReference type="SAM" id="MobiDB-lite"/>
    </source>
</evidence>
<keyword evidence="4" id="KW-1185">Reference proteome</keyword>
<protein>
    <submittedName>
        <fullName evidence="3">Anti-sigma-28 factor, FlgM family</fullName>
    </submittedName>
</protein>
<dbReference type="AlphaFoldDB" id="A0A239HU02"/>
<evidence type="ECO:0000313" key="4">
    <source>
        <dbReference type="Proteomes" id="UP000198281"/>
    </source>
</evidence>
<feature type="compositionally biased region" description="Gly residues" evidence="1">
    <location>
        <begin position="17"/>
        <end position="27"/>
    </location>
</feature>
<accession>A0A239HU02</accession>
<feature type="region of interest" description="Disordered" evidence="1">
    <location>
        <begin position="1"/>
        <end position="54"/>
    </location>
</feature>
<dbReference type="Pfam" id="PF04316">
    <property type="entry name" value="FlgM"/>
    <property type="match status" value="1"/>
</dbReference>
<gene>
    <name evidence="3" type="ORF">SAMN06295912_11922</name>
</gene>